<dbReference type="InterPro" id="IPR001667">
    <property type="entry name" value="DDH_dom"/>
</dbReference>
<dbReference type="RefSeq" id="WP_050739329.1">
    <property type="nucleotide sequence ID" value="NZ_LGYO01000011.1"/>
</dbReference>
<dbReference type="PATRIC" id="fig|52689.4.peg.141"/>
<dbReference type="Proteomes" id="UP000036873">
    <property type="component" value="Unassembled WGS sequence"/>
</dbReference>
<dbReference type="PANTHER" id="PTHR47618:SF2">
    <property type="entry name" value="CYCLIC-DI-AMP PHOSPHODIESTERASE GDPP"/>
    <property type="match status" value="1"/>
</dbReference>
<protein>
    <recommendedName>
        <fullName evidence="1">Cyclic-di-AMP phosphodiesterase</fullName>
        <ecNumber evidence="1">3.1.4.-</ecNumber>
    </recommendedName>
</protein>
<dbReference type="Gene3D" id="3.30.450.20">
    <property type="entry name" value="PAS domain"/>
    <property type="match status" value="1"/>
</dbReference>
<comment type="caution">
    <text evidence="5">The sequence shown here is derived from an EMBL/GenBank/DDBJ whole genome shotgun (WGS) entry which is preliminary data.</text>
</comment>
<keyword evidence="6" id="KW-1185">Reference proteome</keyword>
<comment type="catalytic activity">
    <reaction evidence="1">
        <text>3',3'-c-di-AMP + H2O = 5'-O-phosphonoadenylyl-(3'-&gt;5')-adenosine + H(+)</text>
        <dbReference type="Rhea" id="RHEA:54420"/>
        <dbReference type="ChEBI" id="CHEBI:15377"/>
        <dbReference type="ChEBI" id="CHEBI:15378"/>
        <dbReference type="ChEBI" id="CHEBI:71500"/>
        <dbReference type="ChEBI" id="CHEBI:138171"/>
    </reaction>
</comment>
<dbReference type="InterPro" id="IPR003156">
    <property type="entry name" value="DHHA1_dom"/>
</dbReference>
<reference evidence="6" key="1">
    <citation type="submission" date="2015-07" db="EMBL/GenBank/DDBJ databases">
        <title>Draft genome sequence of Acetobacterium bakii DSM 8293, a potential psychrophilic chemical producer through syngas fermentation.</title>
        <authorList>
            <person name="Song Y."/>
            <person name="Hwang S."/>
            <person name="Cho B.-K."/>
        </authorList>
    </citation>
    <scope>NUCLEOTIDE SEQUENCE [LARGE SCALE GENOMIC DNA]</scope>
    <source>
        <strain evidence="6">DSM 8239</strain>
    </source>
</reference>
<feature type="binding site" evidence="2">
    <location>
        <position position="352"/>
    </location>
    <ligand>
        <name>Mn(2+)</name>
        <dbReference type="ChEBI" id="CHEBI:29035"/>
        <label>1</label>
    </ligand>
</feature>
<keyword evidence="1 3" id="KW-0472">Membrane</keyword>
<dbReference type="GO" id="GO:0016787">
    <property type="term" value="F:hydrolase activity"/>
    <property type="evidence" value="ECO:0007669"/>
    <property type="project" value="UniProtKB-UniRule"/>
</dbReference>
<dbReference type="SUPFAM" id="SSF64182">
    <property type="entry name" value="DHH phosphoesterases"/>
    <property type="match status" value="1"/>
</dbReference>
<dbReference type="Pfam" id="PF02272">
    <property type="entry name" value="DHHA1"/>
    <property type="match status" value="1"/>
</dbReference>
<evidence type="ECO:0000313" key="5">
    <source>
        <dbReference type="EMBL" id="KNZ42573.1"/>
    </source>
</evidence>
<keyword evidence="2" id="KW-0479">Metal-binding</keyword>
<evidence type="ECO:0000256" key="1">
    <source>
        <dbReference type="PIRNR" id="PIRNR026583"/>
    </source>
</evidence>
<organism evidence="5 6">
    <name type="scientific">Acetobacterium bakii</name>
    <dbReference type="NCBI Taxonomy" id="52689"/>
    <lineage>
        <taxon>Bacteria</taxon>
        <taxon>Bacillati</taxon>
        <taxon>Bacillota</taxon>
        <taxon>Clostridia</taxon>
        <taxon>Eubacteriales</taxon>
        <taxon>Eubacteriaceae</taxon>
        <taxon>Acetobacterium</taxon>
    </lineage>
</organism>
<feature type="binding site" evidence="2">
    <location>
        <position position="421"/>
    </location>
    <ligand>
        <name>Mn(2+)</name>
        <dbReference type="ChEBI" id="CHEBI:29035"/>
        <label>1</label>
    </ligand>
</feature>
<dbReference type="PANTHER" id="PTHR47618">
    <property type="entry name" value="BIFUNCTIONAL OLIGORIBONUCLEASE AND PAP PHOSPHATASE NRNA"/>
    <property type="match status" value="1"/>
</dbReference>
<comment type="similarity">
    <text evidence="1">Belongs to the GdpP/PdeA phosphodiesterase family.</text>
</comment>
<name>A0A0L6U225_9FIRM</name>
<keyword evidence="1" id="KW-1003">Cell membrane</keyword>
<dbReference type="GO" id="GO:0106409">
    <property type="term" value="F:cyclic-di-AMP phosphodiesterase activity"/>
    <property type="evidence" value="ECO:0007669"/>
    <property type="project" value="RHEA"/>
</dbReference>
<dbReference type="Pfam" id="PF24898">
    <property type="entry name" value="GGDEF_GdpP"/>
    <property type="match status" value="1"/>
</dbReference>
<keyword evidence="1" id="KW-0378">Hydrolase</keyword>
<dbReference type="Gene3D" id="3.10.310.30">
    <property type="match status" value="1"/>
</dbReference>
<dbReference type="FunFam" id="3.90.1640.10:FF:000002">
    <property type="entry name" value="Cyclic-di-AMP phosphodiesterase"/>
    <property type="match status" value="1"/>
</dbReference>
<dbReference type="InterPro" id="IPR014528">
    <property type="entry name" value="GdpP/PdeA"/>
</dbReference>
<dbReference type="OrthoDB" id="9759476at2"/>
<comment type="subcellular location">
    <subcellularLocation>
        <location evidence="1">Cell membrane</location>
    </subcellularLocation>
</comment>
<accession>A0A0L6U225</accession>
<feature type="binding site" evidence="2">
    <location>
        <position position="500"/>
    </location>
    <ligand>
        <name>Mn(2+)</name>
        <dbReference type="ChEBI" id="CHEBI:29035"/>
        <label>2</label>
    </ligand>
</feature>
<proteinExistence type="inferred from homology"/>
<feature type="binding site" evidence="2">
    <location>
        <position position="421"/>
    </location>
    <ligand>
        <name>Mn(2+)</name>
        <dbReference type="ChEBI" id="CHEBI:29035"/>
        <label>2</label>
    </ligand>
</feature>
<feature type="binding site" evidence="2">
    <location>
        <position position="348"/>
    </location>
    <ligand>
        <name>Mn(2+)</name>
        <dbReference type="ChEBI" id="CHEBI:29035"/>
        <label>1</label>
    </ligand>
</feature>
<dbReference type="AlphaFoldDB" id="A0A0L6U225"/>
<sequence length="658" mass="74522">MKEYKKTLIRFAIISVFVLSILIGFYNIYLGIFGLMIFLTLFIFYKKSNPRDEIQINKAIDEIYSDLDKINQERMYEMPISMAIVDGDGIIYWYNQAFGKAFKKEKEALFKKNIVEELEFNLTEAVKQEDFTFHHDDRDYGVVTNAFTDSVHSFELLHFFDVTEQSRQKELYRKKSPLFCYIVVDNYDEIIEQFPSHKRSEILGKVDLKINEWAKKLGSVIIEYEKDRYLMIFERGKICALQKENFQILDAVREIENDEKIPITLSIGIGISEKILGIKESQEISHAALDIALARGGDQAVVRQDEKMSFYGGKTEATEKRTKVKARVKAYGLKELMKEADQILLMGHQNPDMDCLGSAVGLLGACKALGKEGKIVIKEINYSIKSLFDYLLENKDYQDAFITPKEAEAYNKKNTLLIILDTQTVSYLESPGLIEDMAKIVVIDHHRRSGKSIENTLMTYTEAYASSTCELVTELLQYFDEKNLMNAVEANALMAGMCMDTKMFTLKTGVRTFEAASYLKRKGADTIISKILLQDDLNTYTAKSDAVKNAKIYYDNIAISTFENNTDYGKLIAAQAADELLNIKGIVASFIILKNIEGLAISGRSMGEVNVQLILEKLGGGGHLAIAGAQIPGEGNLEIGKELVLEAIEKYKKENETK</sequence>
<keyword evidence="2" id="KW-0464">Manganese</keyword>
<keyword evidence="3" id="KW-1133">Transmembrane helix</keyword>
<feature type="binding site" evidence="2">
    <location>
        <position position="445"/>
    </location>
    <ligand>
        <name>Mn(2+)</name>
        <dbReference type="ChEBI" id="CHEBI:29035"/>
        <label>2</label>
    </ligand>
</feature>
<dbReference type="Pfam" id="PF01368">
    <property type="entry name" value="DHH"/>
    <property type="match status" value="1"/>
</dbReference>
<dbReference type="GO" id="GO:0003676">
    <property type="term" value="F:nucleic acid binding"/>
    <property type="evidence" value="ECO:0007669"/>
    <property type="project" value="UniProtKB-UniRule"/>
</dbReference>
<dbReference type="InterPro" id="IPR000160">
    <property type="entry name" value="GGDEF_dom"/>
</dbReference>
<evidence type="ECO:0000256" key="2">
    <source>
        <dbReference type="PIRSR" id="PIRSR026583-50"/>
    </source>
</evidence>
<comment type="cofactor">
    <cofactor evidence="2">
        <name>Mn(2+)</name>
        <dbReference type="ChEBI" id="CHEBI:29035"/>
    </cofactor>
    <text evidence="2">For phosphodiesterase activity, probably binds 2 Mn(2+) per subunit.</text>
</comment>
<dbReference type="Gene3D" id="3.90.1640.10">
    <property type="entry name" value="inorganic pyrophosphatase (n-terminal core)"/>
    <property type="match status" value="1"/>
</dbReference>
<dbReference type="PIRSF" id="PIRSF026583">
    <property type="entry name" value="YybT"/>
    <property type="match status" value="1"/>
</dbReference>
<dbReference type="EMBL" id="LGYO01000011">
    <property type="protein sequence ID" value="KNZ42573.1"/>
    <property type="molecule type" value="Genomic_DNA"/>
</dbReference>
<dbReference type="GO" id="GO:0005886">
    <property type="term" value="C:plasma membrane"/>
    <property type="evidence" value="ECO:0007669"/>
    <property type="project" value="UniProtKB-SubCell"/>
</dbReference>
<evidence type="ECO:0000313" key="6">
    <source>
        <dbReference type="Proteomes" id="UP000036873"/>
    </source>
</evidence>
<comment type="function">
    <text evidence="1">Has phosphodiesterase (PDE) activity against cyclic-di-AMP (c-di-AMP).</text>
</comment>
<dbReference type="GO" id="GO:0046872">
    <property type="term" value="F:metal ion binding"/>
    <property type="evidence" value="ECO:0007669"/>
    <property type="project" value="UniProtKB-KW"/>
</dbReference>
<feature type="transmembrane region" description="Helical" evidence="3">
    <location>
        <begin position="12"/>
        <end position="45"/>
    </location>
</feature>
<feature type="binding site" evidence="2">
    <location>
        <position position="354"/>
    </location>
    <ligand>
        <name>Mn(2+)</name>
        <dbReference type="ChEBI" id="CHEBI:29035"/>
        <label>2</label>
    </ligand>
</feature>
<gene>
    <name evidence="5" type="ORF">AKG39_05305</name>
</gene>
<feature type="domain" description="GGDEF" evidence="4">
    <location>
        <begin position="136"/>
        <end position="303"/>
    </location>
</feature>
<dbReference type="InterPro" id="IPR038763">
    <property type="entry name" value="DHH_sf"/>
</dbReference>
<keyword evidence="3" id="KW-0812">Transmembrane</keyword>
<evidence type="ECO:0000259" key="4">
    <source>
        <dbReference type="SMART" id="SM00267"/>
    </source>
</evidence>
<dbReference type="STRING" id="52689.AKG39_05305"/>
<dbReference type="SMART" id="SM00267">
    <property type="entry name" value="GGDEF"/>
    <property type="match status" value="1"/>
</dbReference>
<dbReference type="InterPro" id="IPR051319">
    <property type="entry name" value="Oligoribo/pAp-PDE_c-di-AMP_PDE"/>
</dbReference>
<dbReference type="EC" id="3.1.4.-" evidence="1"/>
<evidence type="ECO:0000256" key="3">
    <source>
        <dbReference type="SAM" id="Phobius"/>
    </source>
</evidence>